<feature type="region of interest" description="Disordered" evidence="1">
    <location>
        <begin position="183"/>
        <end position="247"/>
    </location>
</feature>
<evidence type="ECO:0000256" key="1">
    <source>
        <dbReference type="SAM" id="MobiDB-lite"/>
    </source>
</evidence>
<protein>
    <submittedName>
        <fullName evidence="3">Uncharacterized protein</fullName>
    </submittedName>
</protein>
<feature type="transmembrane region" description="Helical" evidence="2">
    <location>
        <begin position="155"/>
        <end position="176"/>
    </location>
</feature>
<dbReference type="AlphaFoldDB" id="A0A9P4U3M5"/>
<dbReference type="EMBL" id="MU007014">
    <property type="protein sequence ID" value="KAF2435097.1"/>
    <property type="molecule type" value="Genomic_DNA"/>
</dbReference>
<organism evidence="3 4">
    <name type="scientific">Tothia fuscella</name>
    <dbReference type="NCBI Taxonomy" id="1048955"/>
    <lineage>
        <taxon>Eukaryota</taxon>
        <taxon>Fungi</taxon>
        <taxon>Dikarya</taxon>
        <taxon>Ascomycota</taxon>
        <taxon>Pezizomycotina</taxon>
        <taxon>Dothideomycetes</taxon>
        <taxon>Pleosporomycetidae</taxon>
        <taxon>Venturiales</taxon>
        <taxon>Cylindrosympodiaceae</taxon>
        <taxon>Tothia</taxon>
    </lineage>
</organism>
<evidence type="ECO:0000313" key="4">
    <source>
        <dbReference type="Proteomes" id="UP000800235"/>
    </source>
</evidence>
<gene>
    <name evidence="3" type="ORF">EJ08DRAFT_656734</name>
</gene>
<accession>A0A9P4U3M5</accession>
<keyword evidence="2" id="KW-0472">Membrane</keyword>
<keyword evidence="2" id="KW-1133">Transmembrane helix</keyword>
<name>A0A9P4U3M5_9PEZI</name>
<proteinExistence type="predicted"/>
<sequence length="247" mass="27126">MASAMQDTCLAAFFDEVTTQHAIGHSQNKERHTLFTLIQHHGHMARATVNDLILILILYGVVGKRDSTVVTMTTTSPTLISHLSTQKFVLVQEHLIPNNLKFAFVTLDSWGLRVQLPRETETRPSSFPHTFSTLSPVLSSAAPGVSPAWTRSLVMTLWCSSVLIVLLLTAVFRSLAVKEPAMRGPFPGQHQQQYAASPHYPQPPQPHHKTPIIDYTPPTMMQTGSLQGMPPSGPPMAPEGSSMETSK</sequence>
<evidence type="ECO:0000256" key="2">
    <source>
        <dbReference type="SAM" id="Phobius"/>
    </source>
</evidence>
<dbReference type="OrthoDB" id="448399at2759"/>
<keyword evidence="2" id="KW-0812">Transmembrane</keyword>
<evidence type="ECO:0000313" key="3">
    <source>
        <dbReference type="EMBL" id="KAF2435097.1"/>
    </source>
</evidence>
<keyword evidence="4" id="KW-1185">Reference proteome</keyword>
<dbReference type="Proteomes" id="UP000800235">
    <property type="component" value="Unassembled WGS sequence"/>
</dbReference>
<comment type="caution">
    <text evidence="3">The sequence shown here is derived from an EMBL/GenBank/DDBJ whole genome shotgun (WGS) entry which is preliminary data.</text>
</comment>
<reference evidence="3" key="1">
    <citation type="journal article" date="2020" name="Stud. Mycol.">
        <title>101 Dothideomycetes genomes: a test case for predicting lifestyles and emergence of pathogens.</title>
        <authorList>
            <person name="Haridas S."/>
            <person name="Albert R."/>
            <person name="Binder M."/>
            <person name="Bloem J."/>
            <person name="Labutti K."/>
            <person name="Salamov A."/>
            <person name="Andreopoulos B."/>
            <person name="Baker S."/>
            <person name="Barry K."/>
            <person name="Bills G."/>
            <person name="Bluhm B."/>
            <person name="Cannon C."/>
            <person name="Castanera R."/>
            <person name="Culley D."/>
            <person name="Daum C."/>
            <person name="Ezra D."/>
            <person name="Gonzalez J."/>
            <person name="Henrissat B."/>
            <person name="Kuo A."/>
            <person name="Liang C."/>
            <person name="Lipzen A."/>
            <person name="Lutzoni F."/>
            <person name="Magnuson J."/>
            <person name="Mondo S."/>
            <person name="Nolan M."/>
            <person name="Ohm R."/>
            <person name="Pangilinan J."/>
            <person name="Park H.-J."/>
            <person name="Ramirez L."/>
            <person name="Alfaro M."/>
            <person name="Sun H."/>
            <person name="Tritt A."/>
            <person name="Yoshinaga Y."/>
            <person name="Zwiers L.-H."/>
            <person name="Turgeon B."/>
            <person name="Goodwin S."/>
            <person name="Spatafora J."/>
            <person name="Crous P."/>
            <person name="Grigoriev I."/>
        </authorList>
    </citation>
    <scope>NUCLEOTIDE SEQUENCE</scope>
    <source>
        <strain evidence="3">CBS 130266</strain>
    </source>
</reference>